<feature type="signal peptide" evidence="1">
    <location>
        <begin position="1"/>
        <end position="29"/>
    </location>
</feature>
<dbReference type="PANTHER" id="PTHR36919:SF3">
    <property type="entry name" value="BLL5882 PROTEIN"/>
    <property type="match status" value="1"/>
</dbReference>
<feature type="domain" description="DUF2147" evidence="2">
    <location>
        <begin position="38"/>
        <end position="138"/>
    </location>
</feature>
<protein>
    <submittedName>
        <fullName evidence="3">DUF2147 domain-containing protein</fullName>
    </submittedName>
</protein>
<dbReference type="EMBL" id="WNJL01000035">
    <property type="protein sequence ID" value="NDU43030.1"/>
    <property type="molecule type" value="Genomic_DNA"/>
</dbReference>
<dbReference type="InterPro" id="IPR019223">
    <property type="entry name" value="DUF2147"/>
</dbReference>
<evidence type="ECO:0000259" key="2">
    <source>
        <dbReference type="Pfam" id="PF09917"/>
    </source>
</evidence>
<sequence>MVKTLKRLFTHALVPFTLAFGGATGTALASTANENIVGLWKTAGGHSYIRIYEKNGAFFGQSVGHVQDTVQQAFAKGQPQILANFVPKRPGEWVRGRIYDPNSNTYFHGTLTTLDSRKLKVYGYIAFPWLGGDTIWTKVQSN</sequence>
<dbReference type="PANTHER" id="PTHR36919">
    <property type="entry name" value="BLR1215 PROTEIN"/>
    <property type="match status" value="1"/>
</dbReference>
<name>A0A845UEL8_9PROT</name>
<accession>A0A845UEL8</accession>
<dbReference type="AlphaFoldDB" id="A0A845UEL8"/>
<dbReference type="RefSeq" id="WP_163098241.1">
    <property type="nucleotide sequence ID" value="NZ_CP127523.1"/>
</dbReference>
<dbReference type="Pfam" id="PF09917">
    <property type="entry name" value="DUF2147"/>
    <property type="match status" value="1"/>
</dbReference>
<evidence type="ECO:0000256" key="1">
    <source>
        <dbReference type="SAM" id="SignalP"/>
    </source>
</evidence>
<proteinExistence type="predicted"/>
<organism evidence="3">
    <name type="scientific">Acidithiobacillus ferrianus</name>
    <dbReference type="NCBI Taxonomy" id="2678518"/>
    <lineage>
        <taxon>Bacteria</taxon>
        <taxon>Pseudomonadati</taxon>
        <taxon>Pseudomonadota</taxon>
        <taxon>Acidithiobacillia</taxon>
        <taxon>Acidithiobacillales</taxon>
        <taxon>Acidithiobacillaceae</taxon>
        <taxon>Acidithiobacillus</taxon>
    </lineage>
</organism>
<reference evidence="3" key="1">
    <citation type="submission" date="2019-11" db="EMBL/GenBank/DDBJ databases">
        <title>Acidithiobacillus ferrianus sp. nov.: a facultatively anaerobic and extremely acidophilic chemolithoautotroph.</title>
        <authorList>
            <person name="Norris P.R."/>
            <person name="Falagan C."/>
            <person name="Moya-Beltran A."/>
            <person name="Castro M."/>
            <person name="Quatrini R."/>
            <person name="Johnson D.B."/>
        </authorList>
    </citation>
    <scope>NUCLEOTIDE SEQUENCE [LARGE SCALE GENOMIC DNA]</scope>
    <source>
        <strain evidence="3">MG</strain>
    </source>
</reference>
<gene>
    <name evidence="3" type="ORF">GL267_10400</name>
</gene>
<dbReference type="Gene3D" id="2.40.128.520">
    <property type="match status" value="1"/>
</dbReference>
<evidence type="ECO:0000313" key="3">
    <source>
        <dbReference type="EMBL" id="NDU43030.1"/>
    </source>
</evidence>
<feature type="chain" id="PRO_5032490563" evidence="1">
    <location>
        <begin position="30"/>
        <end position="142"/>
    </location>
</feature>
<comment type="caution">
    <text evidence="3">The sequence shown here is derived from an EMBL/GenBank/DDBJ whole genome shotgun (WGS) entry which is preliminary data.</text>
</comment>
<keyword evidence="1" id="KW-0732">Signal</keyword>